<protein>
    <submittedName>
        <fullName evidence="2">DUF4032 domain-containing protein</fullName>
    </submittedName>
</protein>
<keyword evidence="3" id="KW-1185">Reference proteome</keyword>
<evidence type="ECO:0000313" key="3">
    <source>
        <dbReference type="Proteomes" id="UP000602653"/>
    </source>
</evidence>
<accession>A0ABX7IIU8</accession>
<dbReference type="InterPro" id="IPR025111">
    <property type="entry name" value="DUF4032"/>
</dbReference>
<sequence length="416" mass="47546">MPKTLQITSATVNPALLDLPWNIPLEEWPDEIVTKLPRGISRHIVRFVRLENQIIAVKEIGETVAYREYETLRDLERLDAPCVEPFAVVSGRTSDSGEPLNAALVTKHLPFSLPYRALFGQQVMRAETADRLIDALTVLMVRLHLLGFFWGDVSLSNTLFLRSAGEFAAYLVDAETGEIENNLSERKRLYDIDVARTNIIGELMDLQAGGVLDEDFNTITVGDRFERRYRELWNELTSAESFSLNERWRVDARIRHLNELGFEVGELEMKTDIDGSHLSIQPKVVDAGHYSRKIMRLTGMDVEEAQARRMMNDIDGYRAMNSLCNVDESIVAHEWMANVYEPAVNAVPYDLRGKLQPAQLFHEILEHRWYIAEHAGHDIPLLDAVQSYIHHVLPSHREEAAILERVAGHETDEYYL</sequence>
<dbReference type="RefSeq" id="WP_204424224.1">
    <property type="nucleotide sequence ID" value="NZ_CP070228.1"/>
</dbReference>
<feature type="domain" description="DUF4032" evidence="1">
    <location>
        <begin position="231"/>
        <end position="393"/>
    </location>
</feature>
<evidence type="ECO:0000259" key="1">
    <source>
        <dbReference type="Pfam" id="PF13224"/>
    </source>
</evidence>
<dbReference type="Pfam" id="PF13224">
    <property type="entry name" value="DUF4032"/>
    <property type="match status" value="1"/>
</dbReference>
<proteinExistence type="predicted"/>
<gene>
    <name evidence="2" type="ORF">JTE88_08120</name>
</gene>
<dbReference type="Proteomes" id="UP000602653">
    <property type="component" value="Chromosome"/>
</dbReference>
<organism evidence="2 3">
    <name type="scientific">Arcanobacterium phocisimile</name>
    <dbReference type="NCBI Taxonomy" id="1302235"/>
    <lineage>
        <taxon>Bacteria</taxon>
        <taxon>Bacillati</taxon>
        <taxon>Actinomycetota</taxon>
        <taxon>Actinomycetes</taxon>
        <taxon>Actinomycetales</taxon>
        <taxon>Actinomycetaceae</taxon>
        <taxon>Arcanobacterium</taxon>
    </lineage>
</organism>
<dbReference type="EMBL" id="CP070228">
    <property type="protein sequence ID" value="QRV02030.1"/>
    <property type="molecule type" value="Genomic_DNA"/>
</dbReference>
<name>A0ABX7IIU8_9ACTO</name>
<evidence type="ECO:0000313" key="2">
    <source>
        <dbReference type="EMBL" id="QRV02030.1"/>
    </source>
</evidence>
<reference evidence="2 3" key="1">
    <citation type="submission" date="2021-02" db="EMBL/GenBank/DDBJ databases">
        <title>Complete Genome Sequence of Arcanobacterium phocisimile strain DSM 26142T from a harbour seal.</title>
        <authorList>
            <person name="Borowiak M."/>
            <person name="Alssahen M."/>
            <person name="Malorny B."/>
            <person name="Laemmler C."/>
            <person name="Siebert U."/>
            <person name="Ploetz M."/>
            <person name="Abdulmawjood A."/>
        </authorList>
    </citation>
    <scope>NUCLEOTIDE SEQUENCE [LARGE SCALE GENOMIC DNA]</scope>
    <source>
        <strain evidence="2 3">DSM 26142</strain>
    </source>
</reference>